<evidence type="ECO:0000313" key="2">
    <source>
        <dbReference type="EMBL" id="PYD62800.1"/>
    </source>
</evidence>
<dbReference type="InterPro" id="IPR000182">
    <property type="entry name" value="GNAT_dom"/>
</dbReference>
<dbReference type="PROSITE" id="PS51186">
    <property type="entry name" value="GNAT"/>
    <property type="match status" value="1"/>
</dbReference>
<dbReference type="InterPro" id="IPR052564">
    <property type="entry name" value="N-acetyltrans/Recomb-assoc"/>
</dbReference>
<gene>
    <name evidence="2" type="ORF">CFR72_10320</name>
</gene>
<dbReference type="InterPro" id="IPR016181">
    <property type="entry name" value="Acyl_CoA_acyltransferase"/>
</dbReference>
<dbReference type="Pfam" id="PF13673">
    <property type="entry name" value="Acetyltransf_10"/>
    <property type="match status" value="1"/>
</dbReference>
<name>A0A318PQQ8_9PROT</name>
<dbReference type="PANTHER" id="PTHR43451:SF1">
    <property type="entry name" value="ACETYLTRANSFERASE"/>
    <property type="match status" value="1"/>
</dbReference>
<dbReference type="SUPFAM" id="SSF55729">
    <property type="entry name" value="Acyl-CoA N-acyltransferases (Nat)"/>
    <property type="match status" value="1"/>
</dbReference>
<proteinExistence type="predicted"/>
<reference evidence="2 3" key="1">
    <citation type="submission" date="2017-07" db="EMBL/GenBank/DDBJ databases">
        <title>A draft genome sequence of Gluconacetobacter entanii LTH 4560.</title>
        <authorList>
            <person name="Skraban J."/>
            <person name="Cleenwerck I."/>
            <person name="Vandamme P."/>
            <person name="Trcek J."/>
        </authorList>
    </citation>
    <scope>NUCLEOTIDE SEQUENCE [LARGE SCALE GENOMIC DNA]</scope>
    <source>
        <strain evidence="2 3">LTH 4560</strain>
    </source>
</reference>
<dbReference type="Gene3D" id="3.40.630.30">
    <property type="match status" value="1"/>
</dbReference>
<dbReference type="GO" id="GO:0016747">
    <property type="term" value="F:acyltransferase activity, transferring groups other than amino-acyl groups"/>
    <property type="evidence" value="ECO:0007669"/>
    <property type="project" value="InterPro"/>
</dbReference>
<protein>
    <recommendedName>
        <fullName evidence="1">N-acetyltransferase domain-containing protein</fullName>
    </recommendedName>
</protein>
<organism evidence="2 3">
    <name type="scientific">Gluconacetobacter entanii</name>
    <dbReference type="NCBI Taxonomy" id="108528"/>
    <lineage>
        <taxon>Bacteria</taxon>
        <taxon>Pseudomonadati</taxon>
        <taxon>Pseudomonadota</taxon>
        <taxon>Alphaproteobacteria</taxon>
        <taxon>Acetobacterales</taxon>
        <taxon>Acetobacteraceae</taxon>
        <taxon>Gluconacetobacter</taxon>
    </lineage>
</organism>
<dbReference type="CDD" id="cd04301">
    <property type="entry name" value="NAT_SF"/>
    <property type="match status" value="1"/>
</dbReference>
<accession>A0A318PQQ8</accession>
<dbReference type="PANTHER" id="PTHR43451">
    <property type="entry name" value="ACETYLTRANSFERASE (GNAT) FAMILY PROTEIN"/>
    <property type="match status" value="1"/>
</dbReference>
<dbReference type="AlphaFoldDB" id="A0A318PQQ8"/>
<dbReference type="Proteomes" id="UP000248301">
    <property type="component" value="Unassembled WGS sequence"/>
</dbReference>
<dbReference type="RefSeq" id="WP_110913884.1">
    <property type="nucleotide sequence ID" value="NZ_NKUF01000022.1"/>
</dbReference>
<feature type="domain" description="N-acetyltransferase" evidence="1">
    <location>
        <begin position="3"/>
        <end position="152"/>
    </location>
</feature>
<evidence type="ECO:0000259" key="1">
    <source>
        <dbReference type="PROSITE" id="PS51186"/>
    </source>
</evidence>
<sequence>MDILIRPIDPSETHSALALYRAAISNIGTQFYSARQRAEWATRTEVQFLRLARSRARFVAERDGRIVGYVGYDRSRQTLTECYVHPHHQHQGIGRLLVRHVLHIAHADGLESLTVLASLNARSFYESLGFVFQQAENLDMSDGQILPCCQMRASLMGGAWSRNPACP</sequence>
<evidence type="ECO:0000313" key="3">
    <source>
        <dbReference type="Proteomes" id="UP000248301"/>
    </source>
</evidence>
<comment type="caution">
    <text evidence="2">The sequence shown here is derived from an EMBL/GenBank/DDBJ whole genome shotgun (WGS) entry which is preliminary data.</text>
</comment>
<dbReference type="EMBL" id="NKUF01000022">
    <property type="protein sequence ID" value="PYD62800.1"/>
    <property type="molecule type" value="Genomic_DNA"/>
</dbReference>
<dbReference type="OrthoDB" id="118465at2"/>